<accession>A0A2H0TW44</accession>
<evidence type="ECO:0000313" key="2">
    <source>
        <dbReference type="Proteomes" id="UP000231530"/>
    </source>
</evidence>
<name>A0A2H0TW44_9BACT</name>
<gene>
    <name evidence="1" type="ORF">COU32_02420</name>
</gene>
<protein>
    <recommendedName>
        <fullName evidence="3">STAS/SEC14 domain-containing protein</fullName>
    </recommendedName>
</protein>
<evidence type="ECO:0008006" key="3">
    <source>
        <dbReference type="Google" id="ProtNLM"/>
    </source>
</evidence>
<dbReference type="EMBL" id="PFBY01000030">
    <property type="protein sequence ID" value="PIR76371.1"/>
    <property type="molecule type" value="Genomic_DNA"/>
</dbReference>
<dbReference type="AlphaFoldDB" id="A0A2H0TW44"/>
<dbReference type="Proteomes" id="UP000231530">
    <property type="component" value="Unassembled WGS sequence"/>
</dbReference>
<proteinExistence type="predicted"/>
<organism evidence="1 2">
    <name type="scientific">Candidatus Magasanikbacteria bacterium CG10_big_fil_rev_8_21_14_0_10_42_10</name>
    <dbReference type="NCBI Taxonomy" id="1974649"/>
    <lineage>
        <taxon>Bacteria</taxon>
        <taxon>Candidatus Magasanikiibacteriota</taxon>
    </lineage>
</organism>
<comment type="caution">
    <text evidence="1">The sequence shown here is derived from an EMBL/GenBank/DDBJ whole genome shotgun (WGS) entry which is preliminary data.</text>
</comment>
<sequence>MFGKKKIEYIYEPTGTSITDFGDDRLRLEYGRSSNDLSEVHEQATWIAKTLNAIRQVHGSKGNFRILADLKKLYTLSLDDHARVLYKAIIEQPFVDKVAVVGDAFSFTKVLTISVLLPQKDKKFKFFFSIPEARKWLKW</sequence>
<evidence type="ECO:0000313" key="1">
    <source>
        <dbReference type="EMBL" id="PIR76371.1"/>
    </source>
</evidence>
<reference evidence="2" key="1">
    <citation type="submission" date="2017-09" db="EMBL/GenBank/DDBJ databases">
        <title>Depth-based differentiation of microbial function through sediment-hosted aquifers and enrichment of novel symbionts in the deep terrestrial subsurface.</title>
        <authorList>
            <person name="Probst A.J."/>
            <person name="Ladd B."/>
            <person name="Jarett J.K."/>
            <person name="Geller-Mcgrath D.E."/>
            <person name="Sieber C.M.K."/>
            <person name="Emerson J.B."/>
            <person name="Anantharaman K."/>
            <person name="Thomas B.C."/>
            <person name="Malmstrom R."/>
            <person name="Stieglmeier M."/>
            <person name="Klingl A."/>
            <person name="Woyke T."/>
            <person name="Ryan C.M."/>
            <person name="Banfield J.F."/>
        </authorList>
    </citation>
    <scope>NUCLEOTIDE SEQUENCE [LARGE SCALE GENOMIC DNA]</scope>
</reference>